<accession>A0AAD5NX63</accession>
<sequence>MGENGWTAEAKRRIYFRFIKSFNPKSQINYFTLASLLSTTGLDSNLVDFSLHGLGVSFFGDRELLLFAVVC</sequence>
<name>A0AAD5NX63_ACENE</name>
<organism evidence="1 2">
    <name type="scientific">Acer negundo</name>
    <name type="common">Box elder</name>
    <dbReference type="NCBI Taxonomy" id="4023"/>
    <lineage>
        <taxon>Eukaryota</taxon>
        <taxon>Viridiplantae</taxon>
        <taxon>Streptophyta</taxon>
        <taxon>Embryophyta</taxon>
        <taxon>Tracheophyta</taxon>
        <taxon>Spermatophyta</taxon>
        <taxon>Magnoliopsida</taxon>
        <taxon>eudicotyledons</taxon>
        <taxon>Gunneridae</taxon>
        <taxon>Pentapetalae</taxon>
        <taxon>rosids</taxon>
        <taxon>malvids</taxon>
        <taxon>Sapindales</taxon>
        <taxon>Sapindaceae</taxon>
        <taxon>Hippocastanoideae</taxon>
        <taxon>Acereae</taxon>
        <taxon>Acer</taxon>
    </lineage>
</organism>
<reference evidence="1" key="1">
    <citation type="journal article" date="2022" name="Plant J.">
        <title>Strategies of tolerance reflected in two North American maple genomes.</title>
        <authorList>
            <person name="McEvoy S.L."/>
            <person name="Sezen U.U."/>
            <person name="Trouern-Trend A."/>
            <person name="McMahon S.M."/>
            <person name="Schaberg P.G."/>
            <person name="Yang J."/>
            <person name="Wegrzyn J.L."/>
            <person name="Swenson N.G."/>
        </authorList>
    </citation>
    <scope>NUCLEOTIDE SEQUENCE</scope>
    <source>
        <strain evidence="1">91603</strain>
    </source>
</reference>
<gene>
    <name evidence="1" type="ORF">LWI28_012781</name>
</gene>
<evidence type="ECO:0000313" key="2">
    <source>
        <dbReference type="Proteomes" id="UP001064489"/>
    </source>
</evidence>
<keyword evidence="2" id="KW-1185">Reference proteome</keyword>
<proteinExistence type="predicted"/>
<comment type="caution">
    <text evidence="1">The sequence shown here is derived from an EMBL/GenBank/DDBJ whole genome shotgun (WGS) entry which is preliminary data.</text>
</comment>
<reference evidence="1" key="2">
    <citation type="submission" date="2023-02" db="EMBL/GenBank/DDBJ databases">
        <authorList>
            <person name="Swenson N.G."/>
            <person name="Wegrzyn J.L."/>
            <person name="Mcevoy S.L."/>
        </authorList>
    </citation>
    <scope>NUCLEOTIDE SEQUENCE</scope>
    <source>
        <strain evidence="1">91603</strain>
        <tissue evidence="1">Leaf</tissue>
    </source>
</reference>
<dbReference type="Proteomes" id="UP001064489">
    <property type="component" value="Chromosome 3"/>
</dbReference>
<protein>
    <submittedName>
        <fullName evidence="1">Uncharacterized protein</fullName>
    </submittedName>
</protein>
<dbReference type="EMBL" id="JAJSOW010000100">
    <property type="protein sequence ID" value="KAI9185988.1"/>
    <property type="molecule type" value="Genomic_DNA"/>
</dbReference>
<evidence type="ECO:0000313" key="1">
    <source>
        <dbReference type="EMBL" id="KAI9185988.1"/>
    </source>
</evidence>
<dbReference type="AlphaFoldDB" id="A0AAD5NX63"/>